<feature type="compositionally biased region" description="Polar residues" evidence="1">
    <location>
        <begin position="223"/>
        <end position="242"/>
    </location>
</feature>
<gene>
    <name evidence="2" type="ORF">J3Q64DRAFT_1746966</name>
</gene>
<evidence type="ECO:0000313" key="2">
    <source>
        <dbReference type="EMBL" id="KAL0084305.1"/>
    </source>
</evidence>
<feature type="region of interest" description="Disordered" evidence="1">
    <location>
        <begin position="193"/>
        <end position="242"/>
    </location>
</feature>
<sequence length="256" mass="28869">MATTQSIALPLDFQISFDAPTDSFSADLMHQFDTRTSIIRNQVFTLADIPVLQPEEDRQIELPRVEEKEKEEEEEIKEPTVLKLKESIVVFEDPLADFLSGPDEPIRLFEPIQLITTPCPLENKHTRLTVHPTPVEEKHIIPQEIFSANDSNTSSDTNDHEEIFHMAVQEAPLTMLRKSSNFFRQKIQQIKSKDDSSLRSRRASLVPPLSSSSGVSQAESGSDLSSSPTVKSSPQISTQRSTLSSKRRSMFCLFLL</sequence>
<evidence type="ECO:0000256" key="1">
    <source>
        <dbReference type="SAM" id="MobiDB-lite"/>
    </source>
</evidence>
<name>A0ABR3AXL6_PHYBL</name>
<proteinExistence type="predicted"/>
<feature type="compositionally biased region" description="Low complexity" evidence="1">
    <location>
        <begin position="203"/>
        <end position="222"/>
    </location>
</feature>
<keyword evidence="3" id="KW-1185">Reference proteome</keyword>
<evidence type="ECO:0000313" key="3">
    <source>
        <dbReference type="Proteomes" id="UP001448207"/>
    </source>
</evidence>
<dbReference type="Proteomes" id="UP001448207">
    <property type="component" value="Unassembled WGS sequence"/>
</dbReference>
<accession>A0ABR3AXL6</accession>
<dbReference type="EMBL" id="JBCLYO010000012">
    <property type="protein sequence ID" value="KAL0084305.1"/>
    <property type="molecule type" value="Genomic_DNA"/>
</dbReference>
<protein>
    <submittedName>
        <fullName evidence="2">Uncharacterized protein</fullName>
    </submittedName>
</protein>
<reference evidence="2 3" key="1">
    <citation type="submission" date="2024-04" db="EMBL/GenBank/DDBJ databases">
        <title>Symmetric and asymmetric DNA N6-adenine methylation regulates different biological responses in Mucorales.</title>
        <authorList>
            <consortium name="Lawrence Berkeley National Laboratory"/>
            <person name="Lax C."/>
            <person name="Mondo S.J."/>
            <person name="Osorio-Concepcion M."/>
            <person name="Muszewska A."/>
            <person name="Corrochano-Luque M."/>
            <person name="Gutierrez G."/>
            <person name="Riley R."/>
            <person name="Lipzen A."/>
            <person name="Guo J."/>
            <person name="Hundley H."/>
            <person name="Amirebrahimi M."/>
            <person name="Ng V."/>
            <person name="Lorenzo-Gutierrez D."/>
            <person name="Binder U."/>
            <person name="Yang J."/>
            <person name="Song Y."/>
            <person name="Canovas D."/>
            <person name="Navarro E."/>
            <person name="Freitag M."/>
            <person name="Gabaldon T."/>
            <person name="Grigoriev I.V."/>
            <person name="Corrochano L.M."/>
            <person name="Nicolas F.E."/>
            <person name="Garre V."/>
        </authorList>
    </citation>
    <scope>NUCLEOTIDE SEQUENCE [LARGE SCALE GENOMIC DNA]</scope>
    <source>
        <strain evidence="2 3">L51</strain>
    </source>
</reference>
<organism evidence="2 3">
    <name type="scientific">Phycomyces blakesleeanus</name>
    <dbReference type="NCBI Taxonomy" id="4837"/>
    <lineage>
        <taxon>Eukaryota</taxon>
        <taxon>Fungi</taxon>
        <taxon>Fungi incertae sedis</taxon>
        <taxon>Mucoromycota</taxon>
        <taxon>Mucoromycotina</taxon>
        <taxon>Mucoromycetes</taxon>
        <taxon>Mucorales</taxon>
        <taxon>Phycomycetaceae</taxon>
        <taxon>Phycomyces</taxon>
    </lineage>
</organism>
<feature type="non-terminal residue" evidence="2">
    <location>
        <position position="256"/>
    </location>
</feature>
<comment type="caution">
    <text evidence="2">The sequence shown here is derived from an EMBL/GenBank/DDBJ whole genome shotgun (WGS) entry which is preliminary data.</text>
</comment>